<dbReference type="Proteomes" id="UP000600449">
    <property type="component" value="Unassembled WGS sequence"/>
</dbReference>
<keyword evidence="3" id="KW-1003">Cell membrane</keyword>
<evidence type="ECO:0000256" key="6">
    <source>
        <dbReference type="ARBA" id="ARBA00022840"/>
    </source>
</evidence>
<evidence type="ECO:0000256" key="4">
    <source>
        <dbReference type="ARBA" id="ARBA00022519"/>
    </source>
</evidence>
<evidence type="ECO:0000259" key="9">
    <source>
        <dbReference type="PROSITE" id="PS50893"/>
    </source>
</evidence>
<proteinExistence type="inferred from homology"/>
<evidence type="ECO:0000256" key="7">
    <source>
        <dbReference type="ARBA" id="ARBA00022967"/>
    </source>
</evidence>
<keyword evidence="11" id="KW-1185">Reference proteome</keyword>
<dbReference type="InterPro" id="IPR003439">
    <property type="entry name" value="ABC_transporter-like_ATP-bd"/>
</dbReference>
<dbReference type="PANTHER" id="PTHR42781:SF1">
    <property type="entry name" value="THIAMINE IMPORT ATP-BINDING PROTEIN THIQ"/>
    <property type="match status" value="1"/>
</dbReference>
<dbReference type="InterPro" id="IPR003593">
    <property type="entry name" value="AAA+_ATPase"/>
</dbReference>
<dbReference type="Gene3D" id="3.40.50.300">
    <property type="entry name" value="P-loop containing nucleotide triphosphate hydrolases"/>
    <property type="match status" value="1"/>
</dbReference>
<keyword evidence="6 10" id="KW-0067">ATP-binding</keyword>
<organism evidence="10 11">
    <name type="scientific">Salinarimonas ramus</name>
    <dbReference type="NCBI Taxonomy" id="690164"/>
    <lineage>
        <taxon>Bacteria</taxon>
        <taxon>Pseudomonadati</taxon>
        <taxon>Pseudomonadota</taxon>
        <taxon>Alphaproteobacteria</taxon>
        <taxon>Hyphomicrobiales</taxon>
        <taxon>Salinarimonadaceae</taxon>
        <taxon>Salinarimonas</taxon>
    </lineage>
</organism>
<dbReference type="InterPro" id="IPR050093">
    <property type="entry name" value="ABC_SmlMolc_Importer"/>
</dbReference>
<sequence>MLIVDECRLLWPDFEARYSLRAETGALVAIVGPSGGGKTTLLSMIAGFETPLSGRMSFAGRDLLPLAPAERPVAMMFQDNNLFPHLNAAQNVGLGIRPSLRLDEAERARVAEALAAVDLDGYGARRPGELSGGQRQRVALARALVSKKPLLLLDEPFGALDPGLRREMIAIVDDLRRARGITVLITIHTPEDVLDRAASLAFVAQGRVLVQDAPRRALDPARDPAIAAFVGHAVPAGT</sequence>
<dbReference type="Pfam" id="PF00005">
    <property type="entry name" value="ABC_tran"/>
    <property type="match status" value="1"/>
</dbReference>
<feature type="domain" description="ABC transporter" evidence="9">
    <location>
        <begin position="1"/>
        <end position="230"/>
    </location>
</feature>
<dbReference type="AlphaFoldDB" id="A0A917V4Q1"/>
<gene>
    <name evidence="10" type="primary">thiQ</name>
    <name evidence="10" type="ORF">GCM10011322_24190</name>
</gene>
<protein>
    <submittedName>
        <fullName evidence="10">Thiamine import ATP-binding protein ThiQ</fullName>
    </submittedName>
</protein>
<keyword evidence="2" id="KW-0813">Transport</keyword>
<dbReference type="SUPFAM" id="SSF52540">
    <property type="entry name" value="P-loop containing nucleoside triphosphate hydrolases"/>
    <property type="match status" value="1"/>
</dbReference>
<keyword evidence="5" id="KW-0547">Nucleotide-binding</keyword>
<name>A0A917V4Q1_9HYPH</name>
<dbReference type="EMBL" id="BMMF01000006">
    <property type="protein sequence ID" value="GGK36360.1"/>
    <property type="molecule type" value="Genomic_DNA"/>
</dbReference>
<accession>A0A917V4Q1</accession>
<evidence type="ECO:0000256" key="5">
    <source>
        <dbReference type="ARBA" id="ARBA00022741"/>
    </source>
</evidence>
<dbReference type="InterPro" id="IPR027417">
    <property type="entry name" value="P-loop_NTPase"/>
</dbReference>
<dbReference type="PROSITE" id="PS00211">
    <property type="entry name" value="ABC_TRANSPORTER_1"/>
    <property type="match status" value="1"/>
</dbReference>
<dbReference type="SMART" id="SM00382">
    <property type="entry name" value="AAA"/>
    <property type="match status" value="1"/>
</dbReference>
<keyword evidence="7" id="KW-1278">Translocase</keyword>
<evidence type="ECO:0000313" key="11">
    <source>
        <dbReference type="Proteomes" id="UP000600449"/>
    </source>
</evidence>
<evidence type="ECO:0000313" key="10">
    <source>
        <dbReference type="EMBL" id="GGK36360.1"/>
    </source>
</evidence>
<evidence type="ECO:0000256" key="2">
    <source>
        <dbReference type="ARBA" id="ARBA00022448"/>
    </source>
</evidence>
<dbReference type="PROSITE" id="PS50893">
    <property type="entry name" value="ABC_TRANSPORTER_2"/>
    <property type="match status" value="1"/>
</dbReference>
<reference evidence="10 11" key="1">
    <citation type="journal article" date="2014" name="Int. J. Syst. Evol. Microbiol.">
        <title>Complete genome sequence of Corynebacterium casei LMG S-19264T (=DSM 44701T), isolated from a smear-ripened cheese.</title>
        <authorList>
            <consortium name="US DOE Joint Genome Institute (JGI-PGF)"/>
            <person name="Walter F."/>
            <person name="Albersmeier A."/>
            <person name="Kalinowski J."/>
            <person name="Ruckert C."/>
        </authorList>
    </citation>
    <scope>NUCLEOTIDE SEQUENCE [LARGE SCALE GENOMIC DNA]</scope>
    <source>
        <strain evidence="10 11">CGMCC 1.9161</strain>
    </source>
</reference>
<evidence type="ECO:0000256" key="3">
    <source>
        <dbReference type="ARBA" id="ARBA00022475"/>
    </source>
</evidence>
<dbReference type="InterPro" id="IPR017871">
    <property type="entry name" value="ABC_transporter-like_CS"/>
</dbReference>
<dbReference type="GO" id="GO:0016887">
    <property type="term" value="F:ATP hydrolysis activity"/>
    <property type="evidence" value="ECO:0007669"/>
    <property type="project" value="InterPro"/>
</dbReference>
<comment type="similarity">
    <text evidence="1">Belongs to the ABC transporter superfamily.</text>
</comment>
<keyword evidence="8" id="KW-0472">Membrane</keyword>
<dbReference type="PANTHER" id="PTHR42781">
    <property type="entry name" value="SPERMIDINE/PUTRESCINE IMPORT ATP-BINDING PROTEIN POTA"/>
    <property type="match status" value="1"/>
</dbReference>
<keyword evidence="4" id="KW-0997">Cell inner membrane</keyword>
<comment type="caution">
    <text evidence="10">The sequence shown here is derived from an EMBL/GenBank/DDBJ whole genome shotgun (WGS) entry which is preliminary data.</text>
</comment>
<dbReference type="RefSeq" id="WP_188913229.1">
    <property type="nucleotide sequence ID" value="NZ_BMMF01000006.1"/>
</dbReference>
<evidence type="ECO:0000256" key="1">
    <source>
        <dbReference type="ARBA" id="ARBA00005417"/>
    </source>
</evidence>
<evidence type="ECO:0000256" key="8">
    <source>
        <dbReference type="ARBA" id="ARBA00023136"/>
    </source>
</evidence>
<dbReference type="GO" id="GO:0005524">
    <property type="term" value="F:ATP binding"/>
    <property type="evidence" value="ECO:0007669"/>
    <property type="project" value="UniProtKB-KW"/>
</dbReference>